<protein>
    <submittedName>
        <fullName evidence="1">Uncharacterized protein</fullName>
    </submittedName>
</protein>
<evidence type="ECO:0000313" key="1">
    <source>
        <dbReference type="EMBL" id="SCM76833.1"/>
    </source>
</evidence>
<accession>A0A212LGZ7</accession>
<reference evidence="1" key="1">
    <citation type="submission" date="2016-08" db="EMBL/GenBank/DDBJ databases">
        <authorList>
            <person name="Seilhamer J.J."/>
        </authorList>
    </citation>
    <scope>NUCLEOTIDE SEQUENCE</scope>
    <source>
        <strain evidence="1">86</strain>
    </source>
</reference>
<dbReference type="EMBL" id="FMJD01000008">
    <property type="protein sequence ID" value="SCM76833.1"/>
    <property type="molecule type" value="Genomic_DNA"/>
</dbReference>
<organism evidence="1">
    <name type="scientific">uncultured Pleomorphomonas sp</name>
    <dbReference type="NCBI Taxonomy" id="442121"/>
    <lineage>
        <taxon>Bacteria</taxon>
        <taxon>Pseudomonadati</taxon>
        <taxon>Pseudomonadota</taxon>
        <taxon>Alphaproteobacteria</taxon>
        <taxon>Hyphomicrobiales</taxon>
        <taxon>Pleomorphomonadaceae</taxon>
        <taxon>Pleomorphomonas</taxon>
        <taxon>environmental samples</taxon>
    </lineage>
</organism>
<dbReference type="AlphaFoldDB" id="A0A212LGZ7"/>
<gene>
    <name evidence="1" type="ORF">KL86PLE_40638</name>
</gene>
<proteinExistence type="predicted"/>
<name>A0A212LGZ7_9HYPH</name>
<sequence length="41" mass="4134">MDGDDGDDVIYGNGFISGGLGYEMIHSGAANDIIQSGALTS</sequence>
<dbReference type="RefSeq" id="WP_288196885.1">
    <property type="nucleotide sequence ID" value="NZ_LT608334.1"/>
</dbReference>